<evidence type="ECO:0000256" key="9">
    <source>
        <dbReference type="ARBA" id="ARBA00022825"/>
    </source>
</evidence>
<keyword evidence="6" id="KW-0356">Hemostasis</keyword>
<dbReference type="Proteomes" id="UP000077173">
    <property type="component" value="Unassembled WGS sequence"/>
</dbReference>
<reference evidence="15 16" key="1">
    <citation type="submission" date="2016-02" db="EMBL/GenBank/DDBJ databases">
        <title>Draft genome sequence of the strain BR 10247T Bradyrhizobium neotropicale isolated from nodules of Centrolobium paraense.</title>
        <authorList>
            <person name="Simoes-Araujo J.L."/>
            <person name="Barauna A.C."/>
            <person name="Silva K."/>
            <person name="Zilli J.E."/>
        </authorList>
    </citation>
    <scope>NUCLEOTIDE SEQUENCE [LARGE SCALE GENOMIC DNA]</scope>
    <source>
        <strain evidence="15 16">BR 10247</strain>
    </source>
</reference>
<dbReference type="GO" id="GO:0005615">
    <property type="term" value="C:extracellular space"/>
    <property type="evidence" value="ECO:0007669"/>
    <property type="project" value="TreeGrafter"/>
</dbReference>
<organism evidence="15 16">
    <name type="scientific">Bradyrhizobium neotropicale</name>
    <dbReference type="NCBI Taxonomy" id="1497615"/>
    <lineage>
        <taxon>Bacteria</taxon>
        <taxon>Pseudomonadati</taxon>
        <taxon>Pseudomonadota</taxon>
        <taxon>Alphaproteobacteria</taxon>
        <taxon>Hyphomicrobiales</taxon>
        <taxon>Nitrobacteraceae</taxon>
        <taxon>Bradyrhizobium</taxon>
    </lineage>
</organism>
<keyword evidence="7" id="KW-0378">Hydrolase</keyword>
<dbReference type="PRINTS" id="PR00722">
    <property type="entry name" value="CHYMOTRYPSIN"/>
</dbReference>
<evidence type="ECO:0000313" key="15">
    <source>
        <dbReference type="EMBL" id="OAF06927.1"/>
    </source>
</evidence>
<evidence type="ECO:0000256" key="2">
    <source>
        <dbReference type="ARBA" id="ARBA00004555"/>
    </source>
</evidence>
<keyword evidence="9" id="KW-0720">Serine protease</keyword>
<evidence type="ECO:0000256" key="6">
    <source>
        <dbReference type="ARBA" id="ARBA00022696"/>
    </source>
</evidence>
<dbReference type="InterPro" id="IPR033116">
    <property type="entry name" value="TRYPSIN_SER"/>
</dbReference>
<dbReference type="SUPFAM" id="SSF50494">
    <property type="entry name" value="Trypsin-like serine proteases"/>
    <property type="match status" value="1"/>
</dbReference>
<evidence type="ECO:0000256" key="8">
    <source>
        <dbReference type="ARBA" id="ARBA00022824"/>
    </source>
</evidence>
<evidence type="ECO:0000259" key="14">
    <source>
        <dbReference type="PROSITE" id="PS50240"/>
    </source>
</evidence>
<dbReference type="GO" id="GO:0007599">
    <property type="term" value="P:hemostasis"/>
    <property type="evidence" value="ECO:0007669"/>
    <property type="project" value="UniProtKB-KW"/>
</dbReference>
<dbReference type="PANTHER" id="PTHR24264:SF65">
    <property type="entry name" value="SRCR DOMAIN-CONTAINING PROTEIN"/>
    <property type="match status" value="1"/>
</dbReference>
<dbReference type="GO" id="GO:0004252">
    <property type="term" value="F:serine-type endopeptidase activity"/>
    <property type="evidence" value="ECO:0007669"/>
    <property type="project" value="InterPro"/>
</dbReference>
<dbReference type="AlphaFoldDB" id="A0A176YJA5"/>
<dbReference type="FunFam" id="2.40.10.10:FF:000011">
    <property type="entry name" value="Coagulation factor X"/>
    <property type="match status" value="1"/>
</dbReference>
<keyword evidence="16" id="KW-1185">Reference proteome</keyword>
<evidence type="ECO:0000256" key="11">
    <source>
        <dbReference type="ARBA" id="ARBA00023157"/>
    </source>
</evidence>
<keyword evidence="12" id="KW-0325">Glycoprotein</keyword>
<protein>
    <recommendedName>
        <fullName evidence="14">Peptidase S1 domain-containing protein</fullName>
    </recommendedName>
</protein>
<dbReference type="PROSITE" id="PS00135">
    <property type="entry name" value="TRYPSIN_SER"/>
    <property type="match status" value="1"/>
</dbReference>
<feature type="region of interest" description="Disordered" evidence="13">
    <location>
        <begin position="204"/>
        <end position="227"/>
    </location>
</feature>
<dbReference type="InterPro" id="IPR043504">
    <property type="entry name" value="Peptidase_S1_PA_chymotrypsin"/>
</dbReference>
<evidence type="ECO:0000256" key="3">
    <source>
        <dbReference type="ARBA" id="ARBA00004613"/>
    </source>
</evidence>
<evidence type="ECO:0000256" key="4">
    <source>
        <dbReference type="ARBA" id="ARBA00022525"/>
    </source>
</evidence>
<evidence type="ECO:0000256" key="1">
    <source>
        <dbReference type="ARBA" id="ARBA00004240"/>
    </source>
</evidence>
<dbReference type="InterPro" id="IPR050127">
    <property type="entry name" value="Serine_Proteases_S1"/>
</dbReference>
<comment type="subcellular location">
    <subcellularLocation>
        <location evidence="1">Endoplasmic reticulum</location>
    </subcellularLocation>
    <subcellularLocation>
        <location evidence="2">Golgi apparatus</location>
    </subcellularLocation>
    <subcellularLocation>
        <location evidence="3">Secreted</location>
    </subcellularLocation>
</comment>
<comment type="caution">
    <text evidence="15">The sequence shown here is derived from an EMBL/GenBank/DDBJ whole genome shotgun (WGS) entry which is preliminary data.</text>
</comment>
<dbReference type="InterPro" id="IPR001254">
    <property type="entry name" value="Trypsin_dom"/>
</dbReference>
<evidence type="ECO:0000256" key="7">
    <source>
        <dbReference type="ARBA" id="ARBA00022801"/>
    </source>
</evidence>
<accession>A0A176YJA5</accession>
<evidence type="ECO:0000313" key="16">
    <source>
        <dbReference type="Proteomes" id="UP000077173"/>
    </source>
</evidence>
<dbReference type="Pfam" id="PF00089">
    <property type="entry name" value="Trypsin"/>
    <property type="match status" value="1"/>
</dbReference>
<dbReference type="InterPro" id="IPR009003">
    <property type="entry name" value="Peptidase_S1_PA"/>
</dbReference>
<dbReference type="PANTHER" id="PTHR24264">
    <property type="entry name" value="TRYPSIN-RELATED"/>
    <property type="match status" value="1"/>
</dbReference>
<evidence type="ECO:0000256" key="10">
    <source>
        <dbReference type="ARBA" id="ARBA00023034"/>
    </source>
</evidence>
<evidence type="ECO:0000256" key="13">
    <source>
        <dbReference type="SAM" id="MobiDB-lite"/>
    </source>
</evidence>
<sequence length="227" mass="24532">MEDLKSTDVRAVAGTSDLGKSAQARSVRRIIVHAKYATDNSNVVAGPHPVNDVALVQVFKPFEMNAQLQQIPLIDTALEATIAQPNQKLTATGFGATKVGGKAVAGLLSVDVPFVSRETCNRAQSYDHAITDGMICAGEVNKDSCQGDSGGPLTYHPLKDDVVQVGIVGWGDKCGVQSKYGVYTRVTAYRDWIMACMAMTSPSVRGNNQRRERNDKRYRIADCGRDP</sequence>
<keyword evidence="8" id="KW-0256">Endoplasmic reticulum</keyword>
<dbReference type="PROSITE" id="PS50240">
    <property type="entry name" value="TRYPSIN_DOM"/>
    <property type="match status" value="1"/>
</dbReference>
<gene>
    <name evidence="15" type="ORF">AXW67_31260</name>
</gene>
<keyword evidence="4" id="KW-0964">Secreted</keyword>
<dbReference type="CDD" id="cd00190">
    <property type="entry name" value="Tryp_SPc"/>
    <property type="match status" value="1"/>
</dbReference>
<proteinExistence type="predicted"/>
<feature type="domain" description="Peptidase S1" evidence="14">
    <location>
        <begin position="1"/>
        <end position="198"/>
    </location>
</feature>
<keyword evidence="11" id="KW-1015">Disulfide bond</keyword>
<keyword evidence="5" id="KW-0645">Protease</keyword>
<dbReference type="Gene3D" id="2.40.10.10">
    <property type="entry name" value="Trypsin-like serine proteases"/>
    <property type="match status" value="1"/>
</dbReference>
<evidence type="ECO:0000256" key="12">
    <source>
        <dbReference type="ARBA" id="ARBA00023180"/>
    </source>
</evidence>
<evidence type="ECO:0000256" key="5">
    <source>
        <dbReference type="ARBA" id="ARBA00022670"/>
    </source>
</evidence>
<dbReference type="EMBL" id="LSEF01000118">
    <property type="protein sequence ID" value="OAF06927.1"/>
    <property type="molecule type" value="Genomic_DNA"/>
</dbReference>
<keyword evidence="10" id="KW-0333">Golgi apparatus</keyword>
<dbReference type="GO" id="GO:0006508">
    <property type="term" value="P:proteolysis"/>
    <property type="evidence" value="ECO:0007669"/>
    <property type="project" value="UniProtKB-KW"/>
</dbReference>
<dbReference type="SMART" id="SM00020">
    <property type="entry name" value="Tryp_SPc"/>
    <property type="match status" value="1"/>
</dbReference>
<feature type="compositionally biased region" description="Basic and acidic residues" evidence="13">
    <location>
        <begin position="209"/>
        <end position="227"/>
    </location>
</feature>
<name>A0A176YJA5_9BRAD</name>
<dbReference type="InterPro" id="IPR001314">
    <property type="entry name" value="Peptidase_S1A"/>
</dbReference>